<keyword evidence="2" id="KW-1185">Reference proteome</keyword>
<proteinExistence type="predicted"/>
<dbReference type="EMBL" id="CP113524">
    <property type="protein sequence ID" value="WAJ22083.1"/>
    <property type="molecule type" value="Genomic_DNA"/>
</dbReference>
<protein>
    <submittedName>
        <fullName evidence="1">Uncharacterized protein</fullName>
    </submittedName>
</protein>
<accession>A0ABY7A8K3</accession>
<gene>
    <name evidence="1" type="ORF">OW255_10860</name>
</gene>
<dbReference type="Proteomes" id="UP001163115">
    <property type="component" value="Chromosome"/>
</dbReference>
<evidence type="ECO:0000313" key="1">
    <source>
        <dbReference type="EMBL" id="WAJ22083.1"/>
    </source>
</evidence>
<evidence type="ECO:0000313" key="2">
    <source>
        <dbReference type="Proteomes" id="UP001163115"/>
    </source>
</evidence>
<sequence length="108" mass="12378">MLKVQIDLDINKIITESKYSQTVLSATVAKVFSDKGMNVSVDAESGRIIVTDSGRVDDYGKLWSVIWRLSEKNWLVDNLKEWLWFNNDDGDDSVEDILFYIRSKKNGS</sequence>
<name>A0ABY7A8K3_9FIRM</name>
<organism evidence="1 2">
    <name type="scientific">Lacrimispora xylanolytica</name>
    <dbReference type="NCBI Taxonomy" id="29375"/>
    <lineage>
        <taxon>Bacteria</taxon>
        <taxon>Bacillati</taxon>
        <taxon>Bacillota</taxon>
        <taxon>Clostridia</taxon>
        <taxon>Lachnospirales</taxon>
        <taxon>Lachnospiraceae</taxon>
        <taxon>Lacrimispora</taxon>
    </lineage>
</organism>
<reference evidence="1" key="1">
    <citation type="submission" date="2022-11" db="EMBL/GenBank/DDBJ databases">
        <title>Lacrimispora xylanolytica sy1, complete genome.</title>
        <authorList>
            <person name="Choi S."/>
        </authorList>
    </citation>
    <scope>NUCLEOTIDE SEQUENCE</scope>
    <source>
        <strain evidence="1">Sy1</strain>
    </source>
</reference>
<dbReference type="RefSeq" id="WP_268114110.1">
    <property type="nucleotide sequence ID" value="NZ_CP113524.1"/>
</dbReference>